<dbReference type="GO" id="GO:0005886">
    <property type="term" value="C:plasma membrane"/>
    <property type="evidence" value="ECO:0007669"/>
    <property type="project" value="TreeGrafter"/>
</dbReference>
<dbReference type="PANTHER" id="PTHR32502">
    <property type="entry name" value="N-ACETYLGALACTOSAMINE PERMEASE II COMPONENT-RELATED"/>
    <property type="match status" value="1"/>
</dbReference>
<evidence type="ECO:0000256" key="1">
    <source>
        <dbReference type="ARBA" id="ARBA00022737"/>
    </source>
</evidence>
<evidence type="ECO:0000313" key="3">
    <source>
        <dbReference type="EMBL" id="RJF37897.1"/>
    </source>
</evidence>
<name>A0A3A3ERS3_9GAMM</name>
<dbReference type="RefSeq" id="WP_063702646.1">
    <property type="nucleotide sequence ID" value="NZ_LRRU01000017.1"/>
</dbReference>
<evidence type="ECO:0000259" key="2">
    <source>
        <dbReference type="PROSITE" id="PS51464"/>
    </source>
</evidence>
<comment type="caution">
    <text evidence="3">The sequence shown here is derived from an EMBL/GenBank/DDBJ whole genome shotgun (WGS) entry which is preliminary data.</text>
</comment>
<keyword evidence="1" id="KW-0677">Repeat</keyword>
<proteinExistence type="predicted"/>
<dbReference type="InterPro" id="IPR001347">
    <property type="entry name" value="SIS_dom"/>
</dbReference>
<dbReference type="GO" id="GO:0009401">
    <property type="term" value="P:phosphoenolpyruvate-dependent sugar phosphotransferase system"/>
    <property type="evidence" value="ECO:0007669"/>
    <property type="project" value="TreeGrafter"/>
</dbReference>
<dbReference type="AlphaFoldDB" id="A0A3A3ERS3"/>
<dbReference type="PANTHER" id="PTHR32502:SF3">
    <property type="entry name" value="D-GALACTOSAMINE-6-PHOSPHATE DEAMINASE AGAS-RELATED"/>
    <property type="match status" value="1"/>
</dbReference>
<reference evidence="3 4" key="1">
    <citation type="submission" date="2018-09" db="EMBL/GenBank/DDBJ databases">
        <title>Identification of marine bacteria producing industrial enzymes.</title>
        <authorList>
            <person name="Cheng T.H."/>
            <person name="Saidin J."/>
            <person name="Muhd D.D."/>
            <person name="Isa M.N.M."/>
            <person name="Bakar M.F.A."/>
            <person name="Ismail N."/>
        </authorList>
    </citation>
    <scope>NUCLEOTIDE SEQUENCE [LARGE SCALE GENOMIC DNA]</scope>
    <source>
        <strain evidence="3 4">MNAD 1.6</strain>
    </source>
</reference>
<feature type="domain" description="SIS" evidence="2">
    <location>
        <begin position="49"/>
        <end position="219"/>
    </location>
</feature>
<dbReference type="Pfam" id="PF01380">
    <property type="entry name" value="SIS"/>
    <property type="match status" value="1"/>
</dbReference>
<organism evidence="3 4">
    <name type="scientific">Pseudoalteromonas gelatinilytica</name>
    <dbReference type="NCBI Taxonomy" id="1703256"/>
    <lineage>
        <taxon>Bacteria</taxon>
        <taxon>Pseudomonadati</taxon>
        <taxon>Pseudomonadota</taxon>
        <taxon>Gammaproteobacteria</taxon>
        <taxon>Alteromonadales</taxon>
        <taxon>Pseudoalteromonadaceae</taxon>
        <taxon>Pseudoalteromonas</taxon>
    </lineage>
</organism>
<dbReference type="GO" id="GO:1901135">
    <property type="term" value="P:carbohydrate derivative metabolic process"/>
    <property type="evidence" value="ECO:0007669"/>
    <property type="project" value="InterPro"/>
</dbReference>
<dbReference type="InterPro" id="IPR050303">
    <property type="entry name" value="GatZ_KbaZ_carbometab"/>
</dbReference>
<dbReference type="InterPro" id="IPR046348">
    <property type="entry name" value="SIS_dom_sf"/>
</dbReference>
<protein>
    <submittedName>
        <fullName evidence="3">SIS domain-containing protein</fullName>
    </submittedName>
</protein>
<dbReference type="Proteomes" id="UP000265938">
    <property type="component" value="Unassembled WGS sequence"/>
</dbReference>
<dbReference type="GO" id="GO:0097367">
    <property type="term" value="F:carbohydrate derivative binding"/>
    <property type="evidence" value="ECO:0007669"/>
    <property type="project" value="InterPro"/>
</dbReference>
<sequence length="372" mass="40987">MTQFLSLNETELKQQNAYWTAREISQQPESWCNTAAIIETHRAEINAFLAPILALKELQIVLTGAGTSAYVGEALAPHLTAKTDLNVRAVSTTDIVSNPHGFLQKSTPTLLISYARSGNSPESVAAVDIAEQVVEKCYHLVITCNENGELAKRAAAKKNSFSVLMPKETLDESFAMTSSFTSMLLSTLCIFTPDVNQLAQVATQTEQMLETQLEEIKGFAQTDIERLVFLGAGSLLGYAKEAALKCLELTNGDLISYFETPLGFRHGPKTIINDKTAVLLMASSDFYSSLYDTDLFNELLNDQQCLAVKKLALNTELVELDDVWQGLYYIVYCQIFAFYKSMSLGLTPDNPCPTGEVNRVVKGVTIYPLTSR</sequence>
<accession>A0A3A3ERS3</accession>
<gene>
    <name evidence="3" type="ORF">D4741_07480</name>
</gene>
<dbReference type="Gene3D" id="3.40.50.10490">
    <property type="entry name" value="Glucose-6-phosphate isomerase like protein, domain 1"/>
    <property type="match status" value="2"/>
</dbReference>
<dbReference type="InterPro" id="IPR035466">
    <property type="entry name" value="GlmS/AgaS_SIS"/>
</dbReference>
<evidence type="ECO:0000313" key="4">
    <source>
        <dbReference type="Proteomes" id="UP000265938"/>
    </source>
</evidence>
<dbReference type="PROSITE" id="PS51464">
    <property type="entry name" value="SIS"/>
    <property type="match status" value="1"/>
</dbReference>
<dbReference type="EMBL" id="QYSE01000001">
    <property type="protein sequence ID" value="RJF37897.1"/>
    <property type="molecule type" value="Genomic_DNA"/>
</dbReference>
<dbReference type="CDD" id="cd05008">
    <property type="entry name" value="SIS_GlmS_GlmD_1"/>
    <property type="match status" value="1"/>
</dbReference>
<dbReference type="SUPFAM" id="SSF53697">
    <property type="entry name" value="SIS domain"/>
    <property type="match status" value="1"/>
</dbReference>